<proteinExistence type="predicted"/>
<sequence length="576" mass="67823">METKTCKAKIPRAMTTALEPNFEIIFKHLTVDEIFLWTYRRNGTTKTIVQIHTHNKQRSRTLRERCERALNQIEGHHFTFYNTKEVQSRINDGLGRLHLNCHPSNRIYLHPEYINSIALPSLSKEELVEQTREYIKREKDKIIAFMEGYHLYSEKEMYSNAAFMLHQALEISLRTAQKLLLGVEERSHSIKQNIDFFKPYDPVLGNLLTSKEEEQAINRLTESYTGSRYKNNFVLDLQKIAFCKDIADRTFAWIEDYEQELLLEIEEKFIHIPDSHQQTDIIKTKINMEKSTNINNNHRDLIHNALETYGQVHGLYCFAYVTRQDSMCNLLNVQQSHNEIHHYYLFAIMADQSKPIVDLQNCVMQLLPEKIKVTLIQETPEQVEKKLKKGDVFRSNLLQIGEYWYEFKSSSIISKESSSTVQFENFFWTKRFENAYVLHNTLKEPVLEHTIETYYYIIGLSIEQICMGLIKHSYNFIPTSTNLNYLMDLCDSICPNVSSIFPRNTLKDKKSFNRLIKAQQKFKFSSNYFANGKKIEVLIWQLEDFIASANSFMKTHFKQQDQLQEANKIENIEQCA</sequence>
<accession>A0A1T5D733</accession>
<dbReference type="OrthoDB" id="1321649at2"/>
<evidence type="ECO:0000313" key="2">
    <source>
        <dbReference type="EMBL" id="SKB67401.1"/>
    </source>
</evidence>
<keyword evidence="3" id="KW-1185">Reference proteome</keyword>
<dbReference type="RefSeq" id="WP_079642742.1">
    <property type="nucleotide sequence ID" value="NZ_FUZF01000006.1"/>
</dbReference>
<name>A0A1T5D733_9SPHI</name>
<dbReference type="Proteomes" id="UP000190150">
    <property type="component" value="Unassembled WGS sequence"/>
</dbReference>
<dbReference type="AlphaFoldDB" id="A0A1T5D733"/>
<dbReference type="EMBL" id="FUZF01000006">
    <property type="protein sequence ID" value="SKB67401.1"/>
    <property type="molecule type" value="Genomic_DNA"/>
</dbReference>
<evidence type="ECO:0000313" key="3">
    <source>
        <dbReference type="Proteomes" id="UP000190150"/>
    </source>
</evidence>
<protein>
    <submittedName>
        <fullName evidence="2">HEPN domain-containing protein</fullName>
    </submittedName>
</protein>
<feature type="domain" description="HEPN" evidence="1">
    <location>
        <begin position="139"/>
        <end position="257"/>
    </location>
</feature>
<dbReference type="Pfam" id="PF05168">
    <property type="entry name" value="HEPN"/>
    <property type="match status" value="1"/>
</dbReference>
<dbReference type="PROSITE" id="PS50910">
    <property type="entry name" value="HEPN"/>
    <property type="match status" value="1"/>
</dbReference>
<dbReference type="Gene3D" id="1.20.120.330">
    <property type="entry name" value="Nucleotidyltransferases domain 2"/>
    <property type="match status" value="2"/>
</dbReference>
<reference evidence="3" key="1">
    <citation type="submission" date="2017-02" db="EMBL/GenBank/DDBJ databases">
        <authorList>
            <person name="Varghese N."/>
            <person name="Submissions S."/>
        </authorList>
    </citation>
    <scope>NUCLEOTIDE SEQUENCE [LARGE SCALE GENOMIC DNA]</scope>
    <source>
        <strain evidence="3">DSM 24091</strain>
    </source>
</reference>
<organism evidence="2 3">
    <name type="scientific">Sphingobacterium nematocida</name>
    <dbReference type="NCBI Taxonomy" id="1513896"/>
    <lineage>
        <taxon>Bacteria</taxon>
        <taxon>Pseudomonadati</taxon>
        <taxon>Bacteroidota</taxon>
        <taxon>Sphingobacteriia</taxon>
        <taxon>Sphingobacteriales</taxon>
        <taxon>Sphingobacteriaceae</taxon>
        <taxon>Sphingobacterium</taxon>
    </lineage>
</organism>
<gene>
    <name evidence="2" type="ORF">SAMN05660841_01786</name>
</gene>
<dbReference type="STRING" id="1513896.SAMN05660841_01786"/>
<dbReference type="SUPFAM" id="SSF81593">
    <property type="entry name" value="Nucleotidyltransferase substrate binding subunit/domain"/>
    <property type="match status" value="1"/>
</dbReference>
<dbReference type="InterPro" id="IPR007842">
    <property type="entry name" value="HEPN_dom"/>
</dbReference>
<evidence type="ECO:0000259" key="1">
    <source>
        <dbReference type="PROSITE" id="PS50910"/>
    </source>
</evidence>